<dbReference type="Pfam" id="PF17827">
    <property type="entry name" value="PrmC_N"/>
    <property type="match status" value="1"/>
</dbReference>
<dbReference type="AlphaFoldDB" id="A0AA48L095"/>
<evidence type="ECO:0000256" key="1">
    <source>
        <dbReference type="ARBA" id="ARBA00012771"/>
    </source>
</evidence>
<evidence type="ECO:0000256" key="2">
    <source>
        <dbReference type="ARBA" id="ARBA00022603"/>
    </source>
</evidence>
<gene>
    <name evidence="8" type="ORF">RsTaC01_1119</name>
</gene>
<dbReference type="PANTHER" id="PTHR18895:SF74">
    <property type="entry name" value="MTRF1L RELEASE FACTOR GLUTAMINE METHYLTRANSFERASE"/>
    <property type="match status" value="1"/>
</dbReference>
<dbReference type="Gene3D" id="3.40.50.150">
    <property type="entry name" value="Vaccinia Virus protein VP39"/>
    <property type="match status" value="1"/>
</dbReference>
<keyword evidence="4" id="KW-0949">S-adenosyl-L-methionine</keyword>
<dbReference type="EC" id="2.1.1.297" evidence="1"/>
<dbReference type="InterPro" id="IPR004556">
    <property type="entry name" value="HemK-like"/>
</dbReference>
<dbReference type="KEGG" id="ptrh:RsTaC01_1119"/>
<evidence type="ECO:0000256" key="3">
    <source>
        <dbReference type="ARBA" id="ARBA00022679"/>
    </source>
</evidence>
<dbReference type="Proteomes" id="UP001335720">
    <property type="component" value="Chromosome"/>
</dbReference>
<sequence>MKNTLLSLYNIAKKFVKNKYEIIYIFEDLFNISYSYLIANKNEILPKEKAKEFLKYVKKRSENFPLQYILKNWEFMGNKLKIGKGVLIPRDDTELLVRKSAHYISKSKCPKILDLCSGSGNISIALSKILNNGPEITSIEKSIRAFKYLKINTENIKNIKIFNSDILKCHENFENSYFDLIISNPPYIPSKDIDNLQKEVKFEPKMALDGGKHGLKFYKCICSKWIKKLKKNGFLSVEVGTNQSLYIRILFENYGLENIETFRDIQDIDRVILAKNTT</sequence>
<dbReference type="InterPro" id="IPR029063">
    <property type="entry name" value="SAM-dependent_MTases_sf"/>
</dbReference>
<dbReference type="InterPro" id="IPR002052">
    <property type="entry name" value="DNA_methylase_N6_adenine_CS"/>
</dbReference>
<organism evidence="8">
    <name type="scientific">Candidatus Paraimprobicoccus trichonymphae</name>
    <dbReference type="NCBI Taxonomy" id="3033793"/>
    <lineage>
        <taxon>Bacteria</taxon>
        <taxon>Bacillati</taxon>
        <taxon>Bacillota</taxon>
        <taxon>Clostridia</taxon>
        <taxon>Candidatus Paraimprobicoccus</taxon>
    </lineage>
</organism>
<name>A0AA48L095_9FIRM</name>
<protein>
    <recommendedName>
        <fullName evidence="1">peptide chain release factor N(5)-glutamine methyltransferase</fullName>
        <ecNumber evidence="1">2.1.1.297</ecNumber>
    </recommendedName>
</protein>
<dbReference type="GO" id="GO:0003676">
    <property type="term" value="F:nucleic acid binding"/>
    <property type="evidence" value="ECO:0007669"/>
    <property type="project" value="InterPro"/>
</dbReference>
<dbReference type="NCBIfam" id="TIGR00536">
    <property type="entry name" value="hemK_fam"/>
    <property type="match status" value="1"/>
</dbReference>
<keyword evidence="2 8" id="KW-0489">Methyltransferase</keyword>
<dbReference type="GO" id="GO:0032259">
    <property type="term" value="P:methylation"/>
    <property type="evidence" value="ECO:0007669"/>
    <property type="project" value="UniProtKB-KW"/>
</dbReference>
<feature type="domain" description="Methyltransferase small" evidence="6">
    <location>
        <begin position="106"/>
        <end position="192"/>
    </location>
</feature>
<keyword evidence="3" id="KW-0808">Transferase</keyword>
<evidence type="ECO:0000313" key="8">
    <source>
        <dbReference type="EMBL" id="BED93149.1"/>
    </source>
</evidence>
<dbReference type="InterPro" id="IPR040758">
    <property type="entry name" value="PrmC_N"/>
</dbReference>
<feature type="domain" description="Release factor glutamine methyltransferase N-terminal" evidence="7">
    <location>
        <begin position="21"/>
        <end position="70"/>
    </location>
</feature>
<dbReference type="InterPro" id="IPR019874">
    <property type="entry name" value="RF_methyltr_PrmC"/>
</dbReference>
<dbReference type="NCBIfam" id="TIGR03534">
    <property type="entry name" value="RF_mod_PrmC"/>
    <property type="match status" value="1"/>
</dbReference>
<dbReference type="PROSITE" id="PS00092">
    <property type="entry name" value="N6_MTASE"/>
    <property type="match status" value="1"/>
</dbReference>
<evidence type="ECO:0000256" key="5">
    <source>
        <dbReference type="ARBA" id="ARBA00048391"/>
    </source>
</evidence>
<accession>A0AA48L095</accession>
<dbReference type="InterPro" id="IPR007848">
    <property type="entry name" value="Small_mtfrase_dom"/>
</dbReference>
<proteinExistence type="predicted"/>
<dbReference type="PANTHER" id="PTHR18895">
    <property type="entry name" value="HEMK METHYLTRANSFERASE"/>
    <property type="match status" value="1"/>
</dbReference>
<dbReference type="SUPFAM" id="SSF53335">
    <property type="entry name" value="S-adenosyl-L-methionine-dependent methyltransferases"/>
    <property type="match status" value="1"/>
</dbReference>
<evidence type="ECO:0000259" key="7">
    <source>
        <dbReference type="Pfam" id="PF17827"/>
    </source>
</evidence>
<comment type="catalytic activity">
    <reaction evidence="5">
        <text>L-glutaminyl-[peptide chain release factor] + S-adenosyl-L-methionine = N(5)-methyl-L-glutaminyl-[peptide chain release factor] + S-adenosyl-L-homocysteine + H(+)</text>
        <dbReference type="Rhea" id="RHEA:42896"/>
        <dbReference type="Rhea" id="RHEA-COMP:10271"/>
        <dbReference type="Rhea" id="RHEA-COMP:10272"/>
        <dbReference type="ChEBI" id="CHEBI:15378"/>
        <dbReference type="ChEBI" id="CHEBI:30011"/>
        <dbReference type="ChEBI" id="CHEBI:57856"/>
        <dbReference type="ChEBI" id="CHEBI:59789"/>
        <dbReference type="ChEBI" id="CHEBI:61891"/>
        <dbReference type="EC" id="2.1.1.297"/>
    </reaction>
</comment>
<reference evidence="8" key="1">
    <citation type="journal article" date="2023" name="ISME J.">
        <title>Emergence of putative energy parasites within Clostridia revealed by genome analysis of a novel endosymbiotic clade.</title>
        <authorList>
            <person name="Takahashi K."/>
            <person name="Kuwahara H."/>
            <person name="Horikawa Y."/>
            <person name="Izawa K."/>
            <person name="Kato D."/>
            <person name="Inagaki T."/>
            <person name="Yuki M."/>
            <person name="Ohkuma M."/>
            <person name="Hongoh Y."/>
        </authorList>
    </citation>
    <scope>NUCLEOTIDE SEQUENCE</scope>
    <source>
        <strain evidence="8">RsTa-C01</strain>
    </source>
</reference>
<dbReference type="InterPro" id="IPR050320">
    <property type="entry name" value="N5-glutamine_MTase"/>
</dbReference>
<dbReference type="GO" id="GO:0102559">
    <property type="term" value="F:peptide chain release factor N(5)-glutamine methyltransferase activity"/>
    <property type="evidence" value="ECO:0007669"/>
    <property type="project" value="UniProtKB-EC"/>
</dbReference>
<evidence type="ECO:0000256" key="4">
    <source>
        <dbReference type="ARBA" id="ARBA00022691"/>
    </source>
</evidence>
<evidence type="ECO:0000259" key="6">
    <source>
        <dbReference type="Pfam" id="PF05175"/>
    </source>
</evidence>
<dbReference type="EMBL" id="AP027925">
    <property type="protein sequence ID" value="BED93149.1"/>
    <property type="molecule type" value="Genomic_DNA"/>
</dbReference>
<dbReference type="CDD" id="cd02440">
    <property type="entry name" value="AdoMet_MTases"/>
    <property type="match status" value="1"/>
</dbReference>
<dbReference type="Gene3D" id="1.10.8.10">
    <property type="entry name" value="DNA helicase RuvA subunit, C-terminal domain"/>
    <property type="match status" value="1"/>
</dbReference>
<dbReference type="Pfam" id="PF05175">
    <property type="entry name" value="MTS"/>
    <property type="match status" value="1"/>
</dbReference>